<sequence length="148" mass="17584">MKSKKRHWLWNVLIILTVALCVFAFVEHYKNWHKIEEGNLKIYSGIYYQKIPLAELDSVVWVEKLPEMERSNGFSWMEKEKGVFKDSITNTKVYVFVDDLYQQKIKVVHHDSLKLYVNLQDSLKTEELFAILRTELMNNQETARGTNK</sequence>
<proteinExistence type="predicted"/>
<dbReference type="EMBL" id="JAFLNL010000001">
    <property type="protein sequence ID" value="MBO0353023.1"/>
    <property type="molecule type" value="Genomic_DNA"/>
</dbReference>
<keyword evidence="1" id="KW-0812">Transmembrane</keyword>
<evidence type="ECO:0000313" key="3">
    <source>
        <dbReference type="Proteomes" id="UP000664044"/>
    </source>
</evidence>
<keyword evidence="3" id="KW-1185">Reference proteome</keyword>
<dbReference type="RefSeq" id="WP_207031485.1">
    <property type="nucleotide sequence ID" value="NZ_JAFLNL010000001.1"/>
</dbReference>
<keyword evidence="1" id="KW-0472">Membrane</keyword>
<protein>
    <recommendedName>
        <fullName evidence="4">Lipoprotein</fullName>
    </recommendedName>
</protein>
<evidence type="ECO:0008006" key="4">
    <source>
        <dbReference type="Google" id="ProtNLM"/>
    </source>
</evidence>
<evidence type="ECO:0000313" key="2">
    <source>
        <dbReference type="EMBL" id="MBO0353023.1"/>
    </source>
</evidence>
<keyword evidence="1" id="KW-1133">Transmembrane helix</keyword>
<dbReference type="Proteomes" id="UP000664044">
    <property type="component" value="Unassembled WGS sequence"/>
</dbReference>
<feature type="transmembrane region" description="Helical" evidence="1">
    <location>
        <begin position="7"/>
        <end position="26"/>
    </location>
</feature>
<gene>
    <name evidence="2" type="ORF">J0656_03265</name>
</gene>
<comment type="caution">
    <text evidence="2">The sequence shown here is derived from an EMBL/GenBank/DDBJ whole genome shotgun (WGS) entry which is preliminary data.</text>
</comment>
<reference evidence="2 3" key="1">
    <citation type="submission" date="2021-03" db="EMBL/GenBank/DDBJ databases">
        <title>Muricauda lutimaris sp. nov. and Muricauda ruestringensis sp. nov, two marine members of the Flavobacteriaceae isolated from deep sea sediments of Western Pacific.</title>
        <authorList>
            <person name="Zhao S."/>
            <person name="Liu R."/>
        </authorList>
    </citation>
    <scope>NUCLEOTIDE SEQUENCE [LARGE SCALE GENOMIC DNA]</scope>
    <source>
        <strain evidence="2 3">BC31-1-A7</strain>
    </source>
</reference>
<name>A0ABS3G119_9FLAO</name>
<accession>A0ABS3G119</accession>
<organism evidence="2 3">
    <name type="scientific">Flagellimonas aurea</name>
    <dbReference type="NCBI Taxonomy" id="2915619"/>
    <lineage>
        <taxon>Bacteria</taxon>
        <taxon>Pseudomonadati</taxon>
        <taxon>Bacteroidota</taxon>
        <taxon>Flavobacteriia</taxon>
        <taxon>Flavobacteriales</taxon>
        <taxon>Flavobacteriaceae</taxon>
        <taxon>Flagellimonas</taxon>
    </lineage>
</organism>
<evidence type="ECO:0000256" key="1">
    <source>
        <dbReference type="SAM" id="Phobius"/>
    </source>
</evidence>